<dbReference type="HOGENOM" id="CLU_1597335_0_0_1"/>
<evidence type="ECO:0008006" key="4">
    <source>
        <dbReference type="Google" id="ProtNLM"/>
    </source>
</evidence>
<dbReference type="PaxDb" id="4113-PGSC0003DMT400085018"/>
<dbReference type="EnsemblPlants" id="PGSC0003DMT400085018">
    <property type="protein sequence ID" value="PGSC0003DMT400085018"/>
    <property type="gene ID" value="PGSC0003DMG400034589"/>
</dbReference>
<dbReference type="Proteomes" id="UP000011115">
    <property type="component" value="Unassembled WGS sequence"/>
</dbReference>
<feature type="region of interest" description="Disordered" evidence="1">
    <location>
        <begin position="187"/>
        <end position="206"/>
    </location>
</feature>
<dbReference type="AlphaFoldDB" id="M1D8K5"/>
<accession>M1D8K5</accession>
<protein>
    <recommendedName>
        <fullName evidence="4">Integrase core domain containing protein</fullName>
    </recommendedName>
</protein>
<reference evidence="2" key="2">
    <citation type="submission" date="2015-06" db="UniProtKB">
        <authorList>
            <consortium name="EnsemblPlants"/>
        </authorList>
    </citation>
    <scope>IDENTIFICATION</scope>
    <source>
        <strain evidence="2">DM1-3 516 R44</strain>
    </source>
</reference>
<organism evidence="2 3">
    <name type="scientific">Solanum tuberosum</name>
    <name type="common">Potato</name>
    <dbReference type="NCBI Taxonomy" id="4113"/>
    <lineage>
        <taxon>Eukaryota</taxon>
        <taxon>Viridiplantae</taxon>
        <taxon>Streptophyta</taxon>
        <taxon>Embryophyta</taxon>
        <taxon>Tracheophyta</taxon>
        <taxon>Spermatophyta</taxon>
        <taxon>Magnoliopsida</taxon>
        <taxon>eudicotyledons</taxon>
        <taxon>Gunneridae</taxon>
        <taxon>Pentapetalae</taxon>
        <taxon>asterids</taxon>
        <taxon>lamiids</taxon>
        <taxon>Solanales</taxon>
        <taxon>Solanaceae</taxon>
        <taxon>Solanoideae</taxon>
        <taxon>Solaneae</taxon>
        <taxon>Solanum</taxon>
    </lineage>
</organism>
<keyword evidence="3" id="KW-1185">Reference proteome</keyword>
<dbReference type="InParanoid" id="M1D8K5"/>
<evidence type="ECO:0000256" key="1">
    <source>
        <dbReference type="SAM" id="MobiDB-lite"/>
    </source>
</evidence>
<evidence type="ECO:0000313" key="3">
    <source>
        <dbReference type="Proteomes" id="UP000011115"/>
    </source>
</evidence>
<feature type="region of interest" description="Disordered" evidence="1">
    <location>
        <begin position="116"/>
        <end position="136"/>
    </location>
</feature>
<reference evidence="3" key="1">
    <citation type="journal article" date="2011" name="Nature">
        <title>Genome sequence and analysis of the tuber crop potato.</title>
        <authorList>
            <consortium name="The Potato Genome Sequencing Consortium"/>
        </authorList>
    </citation>
    <scope>NUCLEOTIDE SEQUENCE [LARGE SCALE GENOMIC DNA]</scope>
    <source>
        <strain evidence="3">cv. DM1-3 516 R44</strain>
    </source>
</reference>
<name>M1D8K5_SOLTU</name>
<evidence type="ECO:0000313" key="2">
    <source>
        <dbReference type="EnsemblPlants" id="PGSC0003DMT400085018"/>
    </source>
</evidence>
<proteinExistence type="predicted"/>
<feature type="compositionally biased region" description="Polar residues" evidence="1">
    <location>
        <begin position="194"/>
        <end position="206"/>
    </location>
</feature>
<sequence>MAGGIGSIWVQLERVNPIPSPTHLAQESEWAKAEAVLNAATRCSRETKLIRGAMGPTLIVLVHASIFFPGDTRLNSRRWVENRHVETFGELGRARRTTRRPREVQGIAINEDASTSKGKTTKLPTTIGKGKGKRPTSAKKNITLDLNIPSWAWGFCRMVHVFLAESHSTKLGESGITVLLEVTPRTDAHDQDEASGNNAQTDEVTV</sequence>
<dbReference type="Gramene" id="PGSC0003DMT400085018">
    <property type="protein sequence ID" value="PGSC0003DMT400085018"/>
    <property type="gene ID" value="PGSC0003DMG400034589"/>
</dbReference>